<protein>
    <submittedName>
        <fullName evidence="2">Uncharacterized protein</fullName>
    </submittedName>
</protein>
<dbReference type="Proteomes" id="UP001500454">
    <property type="component" value="Unassembled WGS sequence"/>
</dbReference>
<keyword evidence="1" id="KW-1133">Transmembrane helix</keyword>
<keyword evidence="1" id="KW-0812">Transmembrane</keyword>
<keyword evidence="1" id="KW-0472">Membrane</keyword>
<evidence type="ECO:0000256" key="1">
    <source>
        <dbReference type="SAM" id="Phobius"/>
    </source>
</evidence>
<evidence type="ECO:0000313" key="3">
    <source>
        <dbReference type="Proteomes" id="UP001500454"/>
    </source>
</evidence>
<accession>A0ABP8JAH7</accession>
<dbReference type="EMBL" id="BAABHA010000010">
    <property type="protein sequence ID" value="GAA4387750.1"/>
    <property type="molecule type" value="Genomic_DNA"/>
</dbReference>
<keyword evidence="3" id="KW-1185">Reference proteome</keyword>
<evidence type="ECO:0000313" key="2">
    <source>
        <dbReference type="EMBL" id="GAA4387750.1"/>
    </source>
</evidence>
<gene>
    <name evidence="2" type="ORF">GCM10023186_33690</name>
</gene>
<feature type="transmembrane region" description="Helical" evidence="1">
    <location>
        <begin position="95"/>
        <end position="115"/>
    </location>
</feature>
<feature type="transmembrane region" description="Helical" evidence="1">
    <location>
        <begin position="46"/>
        <end position="62"/>
    </location>
</feature>
<comment type="caution">
    <text evidence="2">The sequence shown here is derived from an EMBL/GenBank/DDBJ whole genome shotgun (WGS) entry which is preliminary data.</text>
</comment>
<dbReference type="RefSeq" id="WP_345226198.1">
    <property type="nucleotide sequence ID" value="NZ_BAABHA010000010.1"/>
</dbReference>
<reference evidence="3" key="1">
    <citation type="journal article" date="2019" name="Int. J. Syst. Evol. Microbiol.">
        <title>The Global Catalogue of Microorganisms (GCM) 10K type strain sequencing project: providing services to taxonomists for standard genome sequencing and annotation.</title>
        <authorList>
            <consortium name="The Broad Institute Genomics Platform"/>
            <consortium name="The Broad Institute Genome Sequencing Center for Infectious Disease"/>
            <person name="Wu L."/>
            <person name="Ma J."/>
        </authorList>
    </citation>
    <scope>NUCLEOTIDE SEQUENCE [LARGE SCALE GENOMIC DNA]</scope>
    <source>
        <strain evidence="3">JCM 17924</strain>
    </source>
</reference>
<sequence>MVRLPYRSVLFLPLAIIQAITVAYVLRAVSRYAGLSSLLVPWLGEAVHQTVLLCAYLAALVFEKPHPTRRTAVLAAIPPALLVAYDVYMMLTVNWLWVISAVTAALFGAGIYALLSEDAKLLASNRAGRWHRLVARRRSS</sequence>
<organism evidence="2 3">
    <name type="scientific">Hymenobacter koreensis</name>
    <dbReference type="NCBI Taxonomy" id="1084523"/>
    <lineage>
        <taxon>Bacteria</taxon>
        <taxon>Pseudomonadati</taxon>
        <taxon>Bacteroidota</taxon>
        <taxon>Cytophagia</taxon>
        <taxon>Cytophagales</taxon>
        <taxon>Hymenobacteraceae</taxon>
        <taxon>Hymenobacter</taxon>
    </lineage>
</organism>
<proteinExistence type="predicted"/>
<name>A0ABP8JAH7_9BACT</name>
<feature type="transmembrane region" description="Helical" evidence="1">
    <location>
        <begin position="9"/>
        <end position="26"/>
    </location>
</feature>